<dbReference type="PROSITE" id="PS51257">
    <property type="entry name" value="PROKAR_LIPOPROTEIN"/>
    <property type="match status" value="1"/>
</dbReference>
<dbReference type="PANTHER" id="PTHR31360:SF0">
    <property type="entry name" value="OIL BODY-ASSOCIATED PROTEIN 1B"/>
    <property type="match status" value="1"/>
</dbReference>
<name>A0ABS7TRV7_9BACT</name>
<comment type="caution">
    <text evidence="2">The sequence shown here is derived from an EMBL/GenBank/DDBJ whole genome shotgun (WGS) entry which is preliminary data.</text>
</comment>
<dbReference type="InterPro" id="IPR010686">
    <property type="entry name" value="OBAP-like"/>
</dbReference>
<evidence type="ECO:0000313" key="2">
    <source>
        <dbReference type="EMBL" id="MBZ5710960.1"/>
    </source>
</evidence>
<gene>
    <name evidence="2" type="ORF">K7C98_17075</name>
</gene>
<accession>A0ABS7TRV7</accession>
<evidence type="ECO:0000313" key="3">
    <source>
        <dbReference type="Proteomes" id="UP001139031"/>
    </source>
</evidence>
<dbReference type="Proteomes" id="UP001139031">
    <property type="component" value="Unassembled WGS sequence"/>
</dbReference>
<reference evidence="2" key="1">
    <citation type="submission" date="2021-08" db="EMBL/GenBank/DDBJ databases">
        <authorList>
            <person name="Stevens D.C."/>
        </authorList>
    </citation>
    <scope>NUCLEOTIDE SEQUENCE</scope>
    <source>
        <strain evidence="2">DSM 53165</strain>
    </source>
</reference>
<dbReference type="Pfam" id="PF06884">
    <property type="entry name" value="DUF1264"/>
    <property type="match status" value="1"/>
</dbReference>
<sequence length="228" mass="24713">MRRALHARAGPPLCALLGLVGCSREEPRPAPAVTSQGAASGGPARRDDRARSATVRALEAGTLGPQDRTPVEQLLLVLDGYTRPKRDAAGAPNERHTRALFFCAQENADFSQCVVFDGTEAGAHLTGVEYVISAELFATLPPIERQYWHAHGGEVDSGVMVAPGIDDPAHTELMGELRSTYGKGWRTWNAETDPLPFGEPTLMWSIAPGKLEPAVRAEMRARRHREAE</sequence>
<organism evidence="2 3">
    <name type="scientific">Nannocystis pusilla</name>
    <dbReference type="NCBI Taxonomy" id="889268"/>
    <lineage>
        <taxon>Bacteria</taxon>
        <taxon>Pseudomonadati</taxon>
        <taxon>Myxococcota</taxon>
        <taxon>Polyangia</taxon>
        <taxon>Nannocystales</taxon>
        <taxon>Nannocystaceae</taxon>
        <taxon>Nannocystis</taxon>
    </lineage>
</organism>
<protein>
    <submittedName>
        <fullName evidence="2">OBAP family protein</fullName>
    </submittedName>
</protein>
<dbReference type="PANTHER" id="PTHR31360">
    <property type="match status" value="1"/>
</dbReference>
<proteinExistence type="predicted"/>
<dbReference type="EMBL" id="JAIRAU010000023">
    <property type="protein sequence ID" value="MBZ5710960.1"/>
    <property type="molecule type" value="Genomic_DNA"/>
</dbReference>
<feature type="region of interest" description="Disordered" evidence="1">
    <location>
        <begin position="26"/>
        <end position="53"/>
    </location>
</feature>
<evidence type="ECO:0000256" key="1">
    <source>
        <dbReference type="SAM" id="MobiDB-lite"/>
    </source>
</evidence>
<keyword evidence="3" id="KW-1185">Reference proteome</keyword>
<dbReference type="RefSeq" id="WP_224192729.1">
    <property type="nucleotide sequence ID" value="NZ_JAIRAU010000023.1"/>
</dbReference>